<dbReference type="EMBL" id="IACI01012475">
    <property type="protein sequence ID" value="LAA20426.1"/>
    <property type="molecule type" value="Transcribed_RNA"/>
</dbReference>
<organism evidence="2">
    <name type="scientific">Micrurus carvalhoi</name>
    <dbReference type="NCBI Taxonomy" id="3147026"/>
    <lineage>
        <taxon>Eukaryota</taxon>
        <taxon>Metazoa</taxon>
        <taxon>Chordata</taxon>
        <taxon>Craniata</taxon>
        <taxon>Vertebrata</taxon>
        <taxon>Euteleostomi</taxon>
        <taxon>Lepidosauria</taxon>
        <taxon>Squamata</taxon>
        <taxon>Bifurcata</taxon>
        <taxon>Unidentata</taxon>
        <taxon>Episquamata</taxon>
        <taxon>Toxicofera</taxon>
        <taxon>Serpentes</taxon>
        <taxon>Colubroidea</taxon>
        <taxon>Elapidae</taxon>
        <taxon>Elapinae</taxon>
        <taxon>Micrurus</taxon>
    </lineage>
</organism>
<evidence type="ECO:0000256" key="1">
    <source>
        <dbReference type="SAM" id="Phobius"/>
    </source>
</evidence>
<keyword evidence="1" id="KW-0472">Membrane</keyword>
<feature type="transmembrane region" description="Helical" evidence="1">
    <location>
        <begin position="71"/>
        <end position="94"/>
    </location>
</feature>
<keyword evidence="1" id="KW-1133">Transmembrane helix</keyword>
<accession>A0A2H6MYP7</accession>
<reference evidence="2" key="1">
    <citation type="submission" date="2017-07" db="EMBL/GenBank/DDBJ databases">
        <authorList>
            <person name="Mikheyev A."/>
            <person name="Grau M."/>
        </authorList>
    </citation>
    <scope>NUCLEOTIDE SEQUENCE</scope>
    <source>
        <tissue evidence="2">Venom_gland</tissue>
    </source>
</reference>
<sequence length="99" mass="11529">MFRRNRKHPHPDLLLNLITLQYEGSHKNQDHCLLRTLLTCVLHLFGLTNVSFFSMYVPLDVPEEIPNEKELLLTLVVSVQVGVEFITGSFSWPLRRQEV</sequence>
<proteinExistence type="predicted"/>
<name>A0A2H6MYP7_9SAUR</name>
<keyword evidence="1" id="KW-0812">Transmembrane</keyword>
<evidence type="ECO:0000313" key="2">
    <source>
        <dbReference type="EMBL" id="LAA20426.1"/>
    </source>
</evidence>
<protein>
    <submittedName>
        <fullName evidence="2">Uncharacterized protein</fullName>
    </submittedName>
</protein>
<dbReference type="AlphaFoldDB" id="A0A2H6MYP7"/>
<feature type="transmembrane region" description="Helical" evidence="1">
    <location>
        <begin position="37"/>
        <end position="59"/>
    </location>
</feature>
<reference evidence="2" key="2">
    <citation type="submission" date="2017-12" db="EMBL/GenBank/DDBJ databases">
        <title>Coralsnake Venomics: Analyses of Venom Gland Transcriptomes and Proteomes of Six Brazilian Taxa.</title>
        <authorList>
            <person name="Aird S.D."/>
            <person name="Jorge da Silva N."/>
            <person name="Qiu L."/>
            <person name="Villar-Briones A."/>
            <person name="Aparecida-Saddi V."/>
            <person name="Campos-Telles M.P."/>
            <person name="Grau M."/>
            <person name="Mikheyev A.S."/>
        </authorList>
    </citation>
    <scope>NUCLEOTIDE SEQUENCE</scope>
    <source>
        <tissue evidence="2">Venom_gland</tissue>
    </source>
</reference>